<comment type="caution">
    <text evidence="2">The sequence shown here is derived from an EMBL/GenBank/DDBJ whole genome shotgun (WGS) entry which is preliminary data.</text>
</comment>
<dbReference type="OrthoDB" id="2016523at2759"/>
<name>A0A8H4NZ27_9HYPO</name>
<feature type="transmembrane region" description="Helical" evidence="1">
    <location>
        <begin position="241"/>
        <end position="259"/>
    </location>
</feature>
<evidence type="ECO:0000313" key="2">
    <source>
        <dbReference type="EMBL" id="KAF4453060.1"/>
    </source>
</evidence>
<gene>
    <name evidence="2" type="ORF">F53441_4291</name>
</gene>
<dbReference type="PANTHER" id="PTHR31410:SF1">
    <property type="entry name" value="POST-GPI ATTACHMENT TO PROTEINS FACTOR 4"/>
    <property type="match status" value="1"/>
</dbReference>
<dbReference type="AlphaFoldDB" id="A0A8H4NZ27"/>
<proteinExistence type="predicted"/>
<organism evidence="2 3">
    <name type="scientific">Fusarium austroafricanum</name>
    <dbReference type="NCBI Taxonomy" id="2364996"/>
    <lineage>
        <taxon>Eukaryota</taxon>
        <taxon>Fungi</taxon>
        <taxon>Dikarya</taxon>
        <taxon>Ascomycota</taxon>
        <taxon>Pezizomycotina</taxon>
        <taxon>Sordariomycetes</taxon>
        <taxon>Hypocreomycetidae</taxon>
        <taxon>Hypocreales</taxon>
        <taxon>Nectriaceae</taxon>
        <taxon>Fusarium</taxon>
        <taxon>Fusarium concolor species complex</taxon>
    </lineage>
</organism>
<keyword evidence="1" id="KW-0472">Membrane</keyword>
<dbReference type="GO" id="GO:0006506">
    <property type="term" value="P:GPI anchor biosynthetic process"/>
    <property type="evidence" value="ECO:0007669"/>
    <property type="project" value="InterPro"/>
</dbReference>
<protein>
    <submittedName>
        <fullName evidence="2">Integral membrane protein</fullName>
    </submittedName>
</protein>
<dbReference type="EMBL" id="JAADJG010000165">
    <property type="protein sequence ID" value="KAF4453060.1"/>
    <property type="molecule type" value="Genomic_DNA"/>
</dbReference>
<dbReference type="GO" id="GO:0000139">
    <property type="term" value="C:Golgi membrane"/>
    <property type="evidence" value="ECO:0007669"/>
    <property type="project" value="InterPro"/>
</dbReference>
<dbReference type="GO" id="GO:0016757">
    <property type="term" value="F:glycosyltransferase activity"/>
    <property type="evidence" value="ECO:0007669"/>
    <property type="project" value="InterPro"/>
</dbReference>
<sequence>MLSILGKVTACVVFLVCLVWYGQTNFYRDPGSVFFDQERAYETSYSDYRKNEARELIEWFSKGYETSPKDVRKKDKSLCVAFSSVKRQTQYLPVTALHRQDFLSADEREDIHVSVLIAETNVTNHPNWNEPWLREAVDDAFTYEVNSTTMASLREFEKKQKYSEKGVFDYTYAMERCYDSGALYVGMFEDDILLARGWLIKTIRGLGKIPVPDKNWLFMRLFNQERSTGFSSREIGDNNEFLIILGVGVGLSAVVLLARRRWRTTHRYLDLEALFVIVFLLVPGLVIFIYQSGKASIFPPSAGVFNEPFGCCSQAMIFPRTQIPLVVDSLRAKKHGQIDLMLDEIAATKNLDRYALYPVQAQHIGAFKKTSNKFWDP</sequence>
<reference evidence="2" key="1">
    <citation type="submission" date="2020-01" db="EMBL/GenBank/DDBJ databases">
        <title>Identification and distribution of gene clusters putatively required for synthesis of sphingolipid metabolism inhibitors in phylogenetically diverse species of the filamentous fungus Fusarium.</title>
        <authorList>
            <person name="Kim H.-S."/>
            <person name="Busman M."/>
            <person name="Brown D.W."/>
            <person name="Divon H."/>
            <person name="Uhlig S."/>
            <person name="Proctor R.H."/>
        </authorList>
    </citation>
    <scope>NUCLEOTIDE SEQUENCE</scope>
    <source>
        <strain evidence="2">NRRL 53441</strain>
    </source>
</reference>
<evidence type="ECO:0000313" key="3">
    <source>
        <dbReference type="Proteomes" id="UP000605986"/>
    </source>
</evidence>
<feature type="transmembrane region" description="Helical" evidence="1">
    <location>
        <begin position="271"/>
        <end position="290"/>
    </location>
</feature>
<keyword evidence="3" id="KW-1185">Reference proteome</keyword>
<keyword evidence="1" id="KW-1133">Transmembrane helix</keyword>
<evidence type="ECO:0000256" key="1">
    <source>
        <dbReference type="SAM" id="Phobius"/>
    </source>
</evidence>
<keyword evidence="1" id="KW-0812">Transmembrane</keyword>
<dbReference type="InterPro" id="IPR029675">
    <property type="entry name" value="PGAP4"/>
</dbReference>
<dbReference type="CDD" id="cd22189">
    <property type="entry name" value="PGAP4-like_fungal"/>
    <property type="match status" value="1"/>
</dbReference>
<accession>A0A8H4NZ27</accession>
<dbReference type="PANTHER" id="PTHR31410">
    <property type="entry name" value="TRANSMEMBRANE PROTEIN 246"/>
    <property type="match status" value="1"/>
</dbReference>
<dbReference type="Proteomes" id="UP000605986">
    <property type="component" value="Unassembled WGS sequence"/>
</dbReference>